<dbReference type="Pfam" id="PF06985">
    <property type="entry name" value="HET"/>
    <property type="match status" value="1"/>
</dbReference>
<sequence length="632" mass="71839">MASLPGFLYTPLEDPENCLRLLQLHPAECHKQDLHATLSVFRREAAPPYRPVSYTWGTEKASSQLMIQNHRQQTDNNEKGHQVRTMDRIYRDKHVFVWLGDSSENSADAMDLIDWFCTFCEASGWSPGSPEAQDALTDYDLSTVPQSSWKAIYDIISRPWFTRRWIVQEFVLSGAKDFWIGFRHQTFQPLLTLILFLKETPLYLGEDEKDTNICNLDPDRPHPLPSPEIDAIDRLERLWSAYLSWQTGDVSGCTLEHLLDKFSGFASYDPRDGIYAFVSMASDIAPSEWFPDYSDQNTPISIYKKATLHIMSHGSSLDIIGRHAHNFEAMISADYRSGWIPWFGPQATDFTPILYENCQEVQQYDQRGPAQSPQHIHLLHGYNTRSFTTFGQFLQRLTPDHEGWMGPKTVPTPISAIGPHNPNGTVPMKFAGLIVDKIIHMRPGFETQIIHEPEGWFYKLVVDFSPESPGMENHINDDGSLDDTMLRVMTGSRRVSGGVVCHATDSWIAKARQMCRPRNSSTKVEDERSHIPVEESRISDEVAKSMSFMFSNQRRVAFTENSVGIVPLAAQEGDHIAMVSGCSVPLVLRWLGKAEDLEFRVVIGECYIEGLMEGEIFERSGEHLELETLTLM</sequence>
<proteinExistence type="predicted"/>
<comment type="caution">
    <text evidence="2">The sequence shown here is derived from an EMBL/GenBank/DDBJ whole genome shotgun (WGS) entry which is preliminary data.</text>
</comment>
<evidence type="ECO:0000259" key="1">
    <source>
        <dbReference type="Pfam" id="PF06985"/>
    </source>
</evidence>
<organism evidence="2 3">
    <name type="scientific">Apiospora marii</name>
    <dbReference type="NCBI Taxonomy" id="335849"/>
    <lineage>
        <taxon>Eukaryota</taxon>
        <taxon>Fungi</taxon>
        <taxon>Dikarya</taxon>
        <taxon>Ascomycota</taxon>
        <taxon>Pezizomycotina</taxon>
        <taxon>Sordariomycetes</taxon>
        <taxon>Xylariomycetidae</taxon>
        <taxon>Amphisphaeriales</taxon>
        <taxon>Apiosporaceae</taxon>
        <taxon>Apiospora</taxon>
    </lineage>
</organism>
<dbReference type="EMBL" id="JAQQWI010000022">
    <property type="protein sequence ID" value="KAK7996071.1"/>
    <property type="molecule type" value="Genomic_DNA"/>
</dbReference>
<keyword evidence="3" id="KW-1185">Reference proteome</keyword>
<gene>
    <name evidence="2" type="ORF">PG991_015538</name>
</gene>
<name>A0ABR1R237_9PEZI</name>
<dbReference type="PANTHER" id="PTHR24148">
    <property type="entry name" value="ANKYRIN REPEAT DOMAIN-CONTAINING PROTEIN 39 HOMOLOG-RELATED"/>
    <property type="match status" value="1"/>
</dbReference>
<evidence type="ECO:0000313" key="3">
    <source>
        <dbReference type="Proteomes" id="UP001396898"/>
    </source>
</evidence>
<dbReference type="PANTHER" id="PTHR24148:SF64">
    <property type="entry name" value="HETEROKARYON INCOMPATIBILITY DOMAIN-CONTAINING PROTEIN"/>
    <property type="match status" value="1"/>
</dbReference>
<dbReference type="InterPro" id="IPR052895">
    <property type="entry name" value="HetReg/Transcr_Mod"/>
</dbReference>
<evidence type="ECO:0000313" key="2">
    <source>
        <dbReference type="EMBL" id="KAK7996071.1"/>
    </source>
</evidence>
<feature type="domain" description="Heterokaryon incompatibility" evidence="1">
    <location>
        <begin position="73"/>
        <end position="169"/>
    </location>
</feature>
<protein>
    <submittedName>
        <fullName evidence="2">HET-domain-containing protein</fullName>
    </submittedName>
</protein>
<accession>A0ABR1R237</accession>
<dbReference type="Pfam" id="PF26639">
    <property type="entry name" value="Het-6_barrel"/>
    <property type="match status" value="1"/>
</dbReference>
<dbReference type="InterPro" id="IPR010730">
    <property type="entry name" value="HET"/>
</dbReference>
<reference evidence="2 3" key="1">
    <citation type="submission" date="2023-01" db="EMBL/GenBank/DDBJ databases">
        <title>Analysis of 21 Apiospora genomes using comparative genomics revels a genus with tremendous synthesis potential of carbohydrate active enzymes and secondary metabolites.</title>
        <authorList>
            <person name="Sorensen T."/>
        </authorList>
    </citation>
    <scope>NUCLEOTIDE SEQUENCE [LARGE SCALE GENOMIC DNA]</scope>
    <source>
        <strain evidence="2 3">CBS 20057</strain>
    </source>
</reference>
<dbReference type="Proteomes" id="UP001396898">
    <property type="component" value="Unassembled WGS sequence"/>
</dbReference>